<dbReference type="PANTHER" id="PTHR12788:SF10">
    <property type="entry name" value="PROTEIN-TYROSINE SULFOTRANSFERASE"/>
    <property type="match status" value="1"/>
</dbReference>
<keyword evidence="5" id="KW-1185">Reference proteome</keyword>
<keyword evidence="2" id="KW-0802">TPR repeat</keyword>
<dbReference type="InterPro" id="IPR019734">
    <property type="entry name" value="TPR_rpt"/>
</dbReference>
<evidence type="ECO:0000256" key="3">
    <source>
        <dbReference type="SAM" id="MobiDB-lite"/>
    </source>
</evidence>
<dbReference type="InterPro" id="IPR026634">
    <property type="entry name" value="TPST-like"/>
</dbReference>
<dbReference type="OrthoDB" id="9777890at2"/>
<evidence type="ECO:0000313" key="5">
    <source>
        <dbReference type="Proteomes" id="UP000317977"/>
    </source>
</evidence>
<sequence>MSSTISVSPETLTRVLQRMCGADPNSSSASERDLQVAIRQAKKRVNLDPNDHHFQTVLAAWECLDDEPQLAMERLRPFLGSAEASADTLTIAGYASVQSDQYEQARQMFDRVVKLDPHRCECWTMLGRIASHAEQSDWAIEFHKRAIAFGDDCSESAIELSGIYVRHKRLDDAIHMLRVTLLRQRNHPKLNRTLARLLRKRSILLGRQGKRVARQRITEERLQCLRSANGAAPRPDSYVRQGRIEARLERYDEARRSFEQAVRLAPDCATSLAHLANANVDRGELSLAIEQFEAAIRIAPEHSATHFKYSRAKKFSDNAATRDYIAKLQSILSQDSLSLRSQVHLRFALAKVFDDLKQYDLAWKNYDLANCLKPGHTEHQSSDNQAEARPKKPRPKSETKPLKRIAEGAIRFFNQDLFAANPNTGVRRDEVAPIFVVGMPRSGTTLTEQILTSHPEIAGAGELKSINNIRRGIEHEIRNRARKSSTKPCAYPESLMQMDRHRLQTFANEYLNELNTFRTHERLVTDKMPTNFMHLGLIALMFPDAKVIHCRRDPLDVLVSCYCQNLNPPFCDLNALAYYYRQYQQMMDHFERTLPIKIHHISYEETVVDCERVARGMIDHCGLSWDPACIKFHQNRRSVHTPSKWQVRQPMYTSSVQKWKRFETHLQPIMEELYETQVSN</sequence>
<accession>A0A5C6F5D0</accession>
<dbReference type="Pfam" id="PF13432">
    <property type="entry name" value="TPR_16"/>
    <property type="match status" value="1"/>
</dbReference>
<evidence type="ECO:0000256" key="1">
    <source>
        <dbReference type="ARBA" id="ARBA00022679"/>
    </source>
</evidence>
<dbReference type="GO" id="GO:0008476">
    <property type="term" value="F:protein-tyrosine sulfotransferase activity"/>
    <property type="evidence" value="ECO:0007669"/>
    <property type="project" value="InterPro"/>
</dbReference>
<evidence type="ECO:0000256" key="2">
    <source>
        <dbReference type="PROSITE-ProRule" id="PRU00339"/>
    </source>
</evidence>
<feature type="repeat" description="TPR" evidence="2">
    <location>
        <begin position="269"/>
        <end position="302"/>
    </location>
</feature>
<feature type="repeat" description="TPR" evidence="2">
    <location>
        <begin position="86"/>
        <end position="119"/>
    </location>
</feature>
<evidence type="ECO:0000313" key="4">
    <source>
        <dbReference type="EMBL" id="TWU55059.1"/>
    </source>
</evidence>
<dbReference type="Pfam" id="PF13181">
    <property type="entry name" value="TPR_8"/>
    <property type="match status" value="1"/>
</dbReference>
<proteinExistence type="predicted"/>
<dbReference type="Proteomes" id="UP000317977">
    <property type="component" value="Unassembled WGS sequence"/>
</dbReference>
<dbReference type="InterPro" id="IPR011990">
    <property type="entry name" value="TPR-like_helical_dom_sf"/>
</dbReference>
<protein>
    <submittedName>
        <fullName evidence="4">Tetratricopeptide repeat protein</fullName>
    </submittedName>
</protein>
<dbReference type="PANTHER" id="PTHR12788">
    <property type="entry name" value="PROTEIN-TYROSINE SULFOTRANSFERASE 2"/>
    <property type="match status" value="1"/>
</dbReference>
<dbReference type="Gene3D" id="3.40.50.300">
    <property type="entry name" value="P-loop containing nucleotide triphosphate hydrolases"/>
    <property type="match status" value="1"/>
</dbReference>
<feature type="region of interest" description="Disordered" evidence="3">
    <location>
        <begin position="376"/>
        <end position="401"/>
    </location>
</feature>
<gene>
    <name evidence="4" type="ORF">Poly59_13520</name>
</gene>
<dbReference type="Pfam" id="PF13469">
    <property type="entry name" value="Sulfotransfer_3"/>
    <property type="match status" value="1"/>
</dbReference>
<name>A0A5C6F5D0_9BACT</name>
<dbReference type="AlphaFoldDB" id="A0A5C6F5D0"/>
<keyword evidence="1" id="KW-0808">Transferase</keyword>
<dbReference type="SUPFAM" id="SSF48452">
    <property type="entry name" value="TPR-like"/>
    <property type="match status" value="1"/>
</dbReference>
<reference evidence="4 5" key="1">
    <citation type="submission" date="2019-02" db="EMBL/GenBank/DDBJ databases">
        <title>Deep-cultivation of Planctomycetes and their phenomic and genomic characterization uncovers novel biology.</title>
        <authorList>
            <person name="Wiegand S."/>
            <person name="Jogler M."/>
            <person name="Boedeker C."/>
            <person name="Pinto D."/>
            <person name="Vollmers J."/>
            <person name="Rivas-Marin E."/>
            <person name="Kohn T."/>
            <person name="Peeters S.H."/>
            <person name="Heuer A."/>
            <person name="Rast P."/>
            <person name="Oberbeckmann S."/>
            <person name="Bunk B."/>
            <person name="Jeske O."/>
            <person name="Meyerdierks A."/>
            <person name="Storesund J.E."/>
            <person name="Kallscheuer N."/>
            <person name="Luecker S."/>
            <person name="Lage O.M."/>
            <person name="Pohl T."/>
            <person name="Merkel B.J."/>
            <person name="Hornburger P."/>
            <person name="Mueller R.-W."/>
            <person name="Bruemmer F."/>
            <person name="Labrenz M."/>
            <person name="Spormann A.M."/>
            <person name="Op Den Camp H."/>
            <person name="Overmann J."/>
            <person name="Amann R."/>
            <person name="Jetten M.S.M."/>
            <person name="Mascher T."/>
            <person name="Medema M.H."/>
            <person name="Devos D.P."/>
            <person name="Kaster A.-K."/>
            <person name="Ovreas L."/>
            <person name="Rohde M."/>
            <person name="Galperin M.Y."/>
            <person name="Jogler C."/>
        </authorList>
    </citation>
    <scope>NUCLEOTIDE SEQUENCE [LARGE SCALE GENOMIC DNA]</scope>
    <source>
        <strain evidence="4 5">Poly59</strain>
    </source>
</reference>
<feature type="repeat" description="TPR" evidence="2">
    <location>
        <begin position="235"/>
        <end position="268"/>
    </location>
</feature>
<organism evidence="4 5">
    <name type="scientific">Rubripirellula reticaptiva</name>
    <dbReference type="NCBI Taxonomy" id="2528013"/>
    <lineage>
        <taxon>Bacteria</taxon>
        <taxon>Pseudomonadati</taxon>
        <taxon>Planctomycetota</taxon>
        <taxon>Planctomycetia</taxon>
        <taxon>Pirellulales</taxon>
        <taxon>Pirellulaceae</taxon>
        <taxon>Rubripirellula</taxon>
    </lineage>
</organism>
<dbReference type="RefSeq" id="WP_146533324.1">
    <property type="nucleotide sequence ID" value="NZ_SJPX01000002.1"/>
</dbReference>
<dbReference type="SUPFAM" id="SSF52540">
    <property type="entry name" value="P-loop containing nucleoside triphosphate hydrolases"/>
    <property type="match status" value="1"/>
</dbReference>
<dbReference type="PROSITE" id="PS50005">
    <property type="entry name" value="TPR"/>
    <property type="match status" value="3"/>
</dbReference>
<dbReference type="Gene3D" id="1.25.40.10">
    <property type="entry name" value="Tetratricopeptide repeat domain"/>
    <property type="match status" value="2"/>
</dbReference>
<dbReference type="InterPro" id="IPR027417">
    <property type="entry name" value="P-loop_NTPase"/>
</dbReference>
<dbReference type="EMBL" id="SJPX01000002">
    <property type="protein sequence ID" value="TWU55059.1"/>
    <property type="molecule type" value="Genomic_DNA"/>
</dbReference>
<dbReference type="SMART" id="SM00028">
    <property type="entry name" value="TPR"/>
    <property type="match status" value="4"/>
</dbReference>
<comment type="caution">
    <text evidence="4">The sequence shown here is derived from an EMBL/GenBank/DDBJ whole genome shotgun (WGS) entry which is preliminary data.</text>
</comment>